<evidence type="ECO:0000313" key="5">
    <source>
        <dbReference type="Proteomes" id="UP000504629"/>
    </source>
</evidence>
<dbReference type="PROSITE" id="PS00061">
    <property type="entry name" value="ADH_SHORT"/>
    <property type="match status" value="1"/>
</dbReference>
<evidence type="ECO:0000256" key="2">
    <source>
        <dbReference type="ARBA" id="ARBA00023002"/>
    </source>
</evidence>
<name>A0A6J2JZ80_BOMMA</name>
<keyword evidence="5" id="KW-1185">Reference proteome</keyword>
<dbReference type="InterPro" id="IPR002347">
    <property type="entry name" value="SDR_fam"/>
</dbReference>
<dbReference type="PRINTS" id="PR00080">
    <property type="entry name" value="SDRFAMILY"/>
</dbReference>
<comment type="similarity">
    <text evidence="1 3">Belongs to the short-chain dehydrogenases/reductases (SDR) family.</text>
</comment>
<keyword evidence="2" id="KW-0560">Oxidoreductase</keyword>
<protein>
    <submittedName>
        <fullName evidence="6">15-hydroxyprostaglandin dehydrogenase [NAD(+)]-like</fullName>
    </submittedName>
</protein>
<dbReference type="GeneID" id="114245433"/>
<dbReference type="PANTHER" id="PTHR44229:SF8">
    <property type="entry name" value="ALCOHOL DEHYDROGENASE-RELATED"/>
    <property type="match status" value="1"/>
</dbReference>
<dbReference type="InterPro" id="IPR036291">
    <property type="entry name" value="NAD(P)-bd_dom_sf"/>
</dbReference>
<dbReference type="OrthoDB" id="37659at2759"/>
<evidence type="ECO:0000313" key="6">
    <source>
        <dbReference type="RefSeq" id="XP_028033404.1"/>
    </source>
</evidence>
<dbReference type="AlphaFoldDB" id="A0A6J2JZ80"/>
<dbReference type="InterPro" id="IPR020904">
    <property type="entry name" value="Sc_DH/Rdtase_CS"/>
</dbReference>
<dbReference type="GO" id="GO:0005737">
    <property type="term" value="C:cytoplasm"/>
    <property type="evidence" value="ECO:0007669"/>
    <property type="project" value="TreeGrafter"/>
</dbReference>
<gene>
    <name evidence="6" type="primary">LOC114245433</name>
</gene>
<dbReference type="Gene3D" id="3.40.50.720">
    <property type="entry name" value="NAD(P)-binding Rossmann-like Domain"/>
    <property type="match status" value="1"/>
</dbReference>
<dbReference type="SUPFAM" id="SSF51735">
    <property type="entry name" value="NAD(P)-binding Rossmann-fold domains"/>
    <property type="match status" value="1"/>
</dbReference>
<feature type="chain" id="PRO_5026966363" evidence="4">
    <location>
        <begin position="19"/>
        <end position="284"/>
    </location>
</feature>
<dbReference type="GO" id="GO:0016616">
    <property type="term" value="F:oxidoreductase activity, acting on the CH-OH group of donors, NAD or NADP as acceptor"/>
    <property type="evidence" value="ECO:0007669"/>
    <property type="project" value="TreeGrafter"/>
</dbReference>
<feature type="signal peptide" evidence="4">
    <location>
        <begin position="1"/>
        <end position="18"/>
    </location>
</feature>
<dbReference type="RefSeq" id="XP_028033404.1">
    <property type="nucleotide sequence ID" value="XM_028177603.1"/>
</dbReference>
<dbReference type="KEGG" id="bman:114245433"/>
<keyword evidence="4" id="KW-0732">Signal</keyword>
<organism evidence="5 6">
    <name type="scientific">Bombyx mandarina</name>
    <name type="common">Wild silk moth</name>
    <name type="synonym">Wild silkworm</name>
    <dbReference type="NCBI Taxonomy" id="7092"/>
    <lineage>
        <taxon>Eukaryota</taxon>
        <taxon>Metazoa</taxon>
        <taxon>Ecdysozoa</taxon>
        <taxon>Arthropoda</taxon>
        <taxon>Hexapoda</taxon>
        <taxon>Insecta</taxon>
        <taxon>Pterygota</taxon>
        <taxon>Neoptera</taxon>
        <taxon>Endopterygota</taxon>
        <taxon>Lepidoptera</taxon>
        <taxon>Glossata</taxon>
        <taxon>Ditrysia</taxon>
        <taxon>Bombycoidea</taxon>
        <taxon>Bombycidae</taxon>
        <taxon>Bombycinae</taxon>
        <taxon>Bombyx</taxon>
    </lineage>
</organism>
<sequence length="284" mass="31209">MACKAMLLLFLILFSVNANTISDKDLKGKNVIVTGAARGIGYAIADNFLANGVNLVIILDKNATNGVSAAETLKCKHGRDKVIFIPCDVTKDLLLLDVIIDLYGPIDVLVNNAGILDEAQPRKMILTNSIAPIEWSLKFREYARKDKGGHGGTIINTASRSGYRITPFMVSYSSSKYASSTFSKSLGHPYNFKRTGIRIVALCPELTHTAMTAKQTVWGDQLEDYKKVIKDAVWQEPDEVGKAVVQIFKIADSGTAWRISGGKHTLAPAYQYLTDEEIEKALYM</sequence>
<evidence type="ECO:0000256" key="4">
    <source>
        <dbReference type="SAM" id="SignalP"/>
    </source>
</evidence>
<dbReference type="Proteomes" id="UP000504629">
    <property type="component" value="Unplaced"/>
</dbReference>
<dbReference type="PANTHER" id="PTHR44229">
    <property type="entry name" value="15-HYDROXYPROSTAGLANDIN DEHYDROGENASE [NAD(+)]"/>
    <property type="match status" value="1"/>
</dbReference>
<reference evidence="6" key="1">
    <citation type="submission" date="2025-08" db="UniProtKB">
        <authorList>
            <consortium name="RefSeq"/>
        </authorList>
    </citation>
    <scope>IDENTIFICATION</scope>
    <source>
        <tissue evidence="6">Silk gland</tissue>
    </source>
</reference>
<accession>A0A6J2JZ80</accession>
<proteinExistence type="inferred from homology"/>
<evidence type="ECO:0000256" key="1">
    <source>
        <dbReference type="ARBA" id="ARBA00006484"/>
    </source>
</evidence>
<dbReference type="Pfam" id="PF00106">
    <property type="entry name" value="adh_short"/>
    <property type="match status" value="1"/>
</dbReference>
<evidence type="ECO:0000256" key="3">
    <source>
        <dbReference type="RuleBase" id="RU000363"/>
    </source>
</evidence>
<dbReference type="PRINTS" id="PR00081">
    <property type="entry name" value="GDHRDH"/>
</dbReference>